<dbReference type="EMBL" id="CM046116">
    <property type="protein sequence ID" value="KAI8421739.1"/>
    <property type="molecule type" value="Genomic_DNA"/>
</dbReference>
<protein>
    <submittedName>
        <fullName evidence="1">Uncharacterized protein</fullName>
    </submittedName>
</protein>
<gene>
    <name evidence="1" type="ORF">MSG28_009707</name>
</gene>
<dbReference type="Proteomes" id="UP001064048">
    <property type="component" value="Chromosome 16"/>
</dbReference>
<comment type="caution">
    <text evidence="1">The sequence shown here is derived from an EMBL/GenBank/DDBJ whole genome shotgun (WGS) entry which is preliminary data.</text>
</comment>
<evidence type="ECO:0000313" key="1">
    <source>
        <dbReference type="EMBL" id="KAI8421739.1"/>
    </source>
</evidence>
<proteinExistence type="predicted"/>
<accession>A0ACC0JCI7</accession>
<sequence length="1880" mass="211986">MNGTGTLRTKFRGVKKELLERQTSLLIQSMTIDELYLEILYEILHNVGGCDVGCEAGQHAMLSYVQDAFKISNDKHTELLTQAEAKEPPELMLNVELIEAKDLVPKDPNGLSDPFVTMYMMSNSSHRYNTSVKSGTLNPVWEEHFSLPMRENHQDDSLCLEVWDFDPAETVKEKMTKIFEVKGVKGLRKLMKEIAITASYGKHDNELIGTTNIPLKSIPAQGMTMWFNLSKKSKLRRQGVVKVRLNFSSEKNSQVAAQEHRHLLRILLLHELEHSKVAPFWWCGNFSAPAEAILTQHAAQSGLTNTDNALAQWSVYCALTVDHPLSFALFNMLLEKITKPLQSGLVQEEDVKLFWDGARKLLPTCYAQIRKLRKKTAGDKTVMKTLREVMKVLYRLSMLDAPESIDLFPTNLYGWLRNTEDGKLTIHEVLNQAAIQGASDWFVHILDNNECKDKTEESRLQHLIRVIQLVRSDLQRAIEYHDRVFIEVMNFPYSKALYGLYESKIASLVEPDVIEVCKRLKRLNYNEGSTNSVHLAGGINGETGMGAPQVGDEPLAMGTTLFELYLALQRFLTLGQGLNVTDWSSYAISKFHWWFFGGVAQWLDIAAYKALTRIEKAVDLDTLVALDTNVKYSSSAVDTLQIFYQIKIFWTQLAWPDVEGSYTFVAKIIDDICRCCVFYSDRMSGRVDNVGRVATVFEERFEVTNEWCVAINNIDYVRQSLEPFVVELGMDEIIQRLCEAKSPVEAQRCKDTLQCVMANAIDTVKNKIVEILEIMVKKMMPSITRFLMEGAELLHQDCSSMERVMRYLEANLDTLYQHLNNDNFSRTLDIVWEQLGEVLYELIQANLEHRKVKITRYINPRRLNKSAAANLDAKRRPPSFFSNLHECLKIMVRSFRQDNKDIYSSETLKRVEYLLKLHGMETRELIHQYHLERWQEQQAITEPKMGILTVRAQFYEDNLKLEILNARNLVATDSNDMFSMNNAFVGEAYLSFSDVPETPAPISSLPQQHLFLMRPSSIETSGNKLKDHAAGHPNAFYINRPSRKRKKEVVRTPRLRNIVKKRLDRNPRTKVRKKARELGVSRSTVQRIVAIDLNLRAYKYKLRKAQLLEDKDKKKSPFQLDVVLSNSVPLLKNGKILFFQMKNFFPLNRPLITKMTELILLLVLERPQLFLTAKTRNQLWFGGGGYLLHMQNSSCVHRKRHILEAVLLPWGQRHFGNKPWIFQQDSAPSHRARRVQQWCKDSLPGFISSKEWPPYSLDLNPMDYVCGQFQARACANKHQSVEALKATLTKEWAKISVEELRNIVDNFGKRLHMCIKAKGGYFEIYCDSEAGPPGALYSPIRAPLTFIQASTASGKSVSIYFADVLQHIWPVVKVRGGGAKGERGGGGSRRGARAARVALSLESRAPRNACIIIMTDADRAAVPLICGAFDLAAGAGPAAPAHKRAAVRLTFIRSDAARREVRPFALNRGFIFESVAPSDSLRLVWLANSSLVCNDASSAGYYIRRGSNSEHWVVYLEGGGYCWDAASCGARWRRRPGLMSSARWPRARRAPALLSADPASNPLWHASNHVLLPYCSSDMWAGARATRNGSFAFAGRLIVRAVLAELLHIGLSGRLLLVGSSAGGAGVMLHADAARRMLRPYGVRVAAIADSGWFLDRPARTRRASSADSVARLGHSLWRGSPPSSCVREHAEKPWLCYFGYQLYPHIRTPLFVFQYLFDSAQLAAEGVRAPRTRVQWDAVHDTGSAIRASLKRVRATFAPACLAHGALARPEWLAINVSGISLPRALGCWERRLWGGGGGARRKGGCAPRRLVERCSWPQCNGSCPRLRDPRTGEEVALAALLQSFGLDVRGAAAAMGLDARALARMSRAELLPLLAPHT</sequence>
<evidence type="ECO:0000313" key="2">
    <source>
        <dbReference type="Proteomes" id="UP001064048"/>
    </source>
</evidence>
<reference evidence="1 2" key="1">
    <citation type="journal article" date="2022" name="Genome Biol. Evol.">
        <title>The Spruce Budworm Genome: Reconstructing the Evolutionary History of Antifreeze Proteins.</title>
        <authorList>
            <person name="Beliveau C."/>
            <person name="Gagne P."/>
            <person name="Picq S."/>
            <person name="Vernygora O."/>
            <person name="Keeling C.I."/>
            <person name="Pinkney K."/>
            <person name="Doucet D."/>
            <person name="Wen F."/>
            <person name="Johnston J.S."/>
            <person name="Maaroufi H."/>
            <person name="Boyle B."/>
            <person name="Laroche J."/>
            <person name="Dewar K."/>
            <person name="Juretic N."/>
            <person name="Blackburn G."/>
            <person name="Nisole A."/>
            <person name="Brunet B."/>
            <person name="Brandao M."/>
            <person name="Lumley L."/>
            <person name="Duan J."/>
            <person name="Quan G."/>
            <person name="Lucarotti C.J."/>
            <person name="Roe A.D."/>
            <person name="Sperling F.A.H."/>
            <person name="Levesque R.C."/>
            <person name="Cusson M."/>
        </authorList>
    </citation>
    <scope>NUCLEOTIDE SEQUENCE [LARGE SCALE GENOMIC DNA]</scope>
    <source>
        <strain evidence="1">Glfc:IPQL:Cfum</strain>
    </source>
</reference>
<keyword evidence="2" id="KW-1185">Reference proteome</keyword>
<organism evidence="1 2">
    <name type="scientific">Choristoneura fumiferana</name>
    <name type="common">Spruce budworm moth</name>
    <name type="synonym">Archips fumiferana</name>
    <dbReference type="NCBI Taxonomy" id="7141"/>
    <lineage>
        <taxon>Eukaryota</taxon>
        <taxon>Metazoa</taxon>
        <taxon>Ecdysozoa</taxon>
        <taxon>Arthropoda</taxon>
        <taxon>Hexapoda</taxon>
        <taxon>Insecta</taxon>
        <taxon>Pterygota</taxon>
        <taxon>Neoptera</taxon>
        <taxon>Endopterygota</taxon>
        <taxon>Lepidoptera</taxon>
        <taxon>Glossata</taxon>
        <taxon>Ditrysia</taxon>
        <taxon>Tortricoidea</taxon>
        <taxon>Tortricidae</taxon>
        <taxon>Tortricinae</taxon>
        <taxon>Choristoneura</taxon>
    </lineage>
</organism>
<name>A0ACC0JCI7_CHOFU</name>